<proteinExistence type="predicted"/>
<keyword evidence="1" id="KW-0472">Membrane</keyword>
<dbReference type="EMBL" id="REGN01000686">
    <property type="protein sequence ID" value="RNA40017.1"/>
    <property type="molecule type" value="Genomic_DNA"/>
</dbReference>
<name>A0A3M7SWG0_BRAPC</name>
<evidence type="ECO:0000313" key="2">
    <source>
        <dbReference type="EMBL" id="RNA40017.1"/>
    </source>
</evidence>
<dbReference type="Proteomes" id="UP000276133">
    <property type="component" value="Unassembled WGS sequence"/>
</dbReference>
<feature type="transmembrane region" description="Helical" evidence="1">
    <location>
        <begin position="12"/>
        <end position="37"/>
    </location>
</feature>
<keyword evidence="1" id="KW-0812">Transmembrane</keyword>
<organism evidence="2 3">
    <name type="scientific">Brachionus plicatilis</name>
    <name type="common">Marine rotifer</name>
    <name type="synonym">Brachionus muelleri</name>
    <dbReference type="NCBI Taxonomy" id="10195"/>
    <lineage>
        <taxon>Eukaryota</taxon>
        <taxon>Metazoa</taxon>
        <taxon>Spiralia</taxon>
        <taxon>Gnathifera</taxon>
        <taxon>Rotifera</taxon>
        <taxon>Eurotatoria</taxon>
        <taxon>Monogononta</taxon>
        <taxon>Pseudotrocha</taxon>
        <taxon>Ploima</taxon>
        <taxon>Brachionidae</taxon>
        <taxon>Brachionus</taxon>
    </lineage>
</organism>
<dbReference type="AlphaFoldDB" id="A0A3M7SWG0"/>
<keyword evidence="3" id="KW-1185">Reference proteome</keyword>
<keyword evidence="1" id="KW-1133">Transmembrane helix</keyword>
<evidence type="ECO:0000256" key="1">
    <source>
        <dbReference type="SAM" id="Phobius"/>
    </source>
</evidence>
<reference evidence="2 3" key="1">
    <citation type="journal article" date="2018" name="Sci. Rep.">
        <title>Genomic signatures of local adaptation to the degree of environmental predictability in rotifers.</title>
        <authorList>
            <person name="Franch-Gras L."/>
            <person name="Hahn C."/>
            <person name="Garcia-Roger E.M."/>
            <person name="Carmona M.J."/>
            <person name="Serra M."/>
            <person name="Gomez A."/>
        </authorList>
    </citation>
    <scope>NUCLEOTIDE SEQUENCE [LARGE SCALE GENOMIC DNA]</scope>
    <source>
        <strain evidence="2">HYR1</strain>
    </source>
</reference>
<sequence length="67" mass="8127">MLIDQLTLPRTLINLLINSFLTFNVYLTKFQLLLILAHPVRLRFRIYLTLVSMRIFRRRIIGFEITY</sequence>
<evidence type="ECO:0000313" key="3">
    <source>
        <dbReference type="Proteomes" id="UP000276133"/>
    </source>
</evidence>
<gene>
    <name evidence="2" type="ORF">BpHYR1_031424</name>
</gene>
<protein>
    <submittedName>
        <fullName evidence="2">Uncharacterized protein</fullName>
    </submittedName>
</protein>
<accession>A0A3M7SWG0</accession>
<comment type="caution">
    <text evidence="2">The sequence shown here is derived from an EMBL/GenBank/DDBJ whole genome shotgun (WGS) entry which is preliminary data.</text>
</comment>